<sequence length="378" mass="43391">NDDKTLTSDLAGVVECSLLFRKKDWLTSDPSGDFFTPFVPQPYGSRSVFTTVQMANIFTSNPVLKLTPRLQQQQPQTAAAALTRSATDGLSLSQLLVKRTARSATNSFSYTVCQDKEFHILMNGFLETSSFQMYVNDSRDEGIKQRIMLSERNAEDNTLLLTPFPQTQRLQSPVKLAANRSTTIQLCDFEKQKWSLLHNQQECNMGFLDDLPPLITMRFNTLFFLLILSCFCFTLAQVSYEDCCLKYVKNLTNNVQKHAVSYRRQKTDGGCNIPAVIFIMRRGRKFCTDPNEKWVKELVLKIDEKNEKKFYYRAKSGFYGNFMESDRRTNLCRSSLLDPMKHDPISPGDRASQVETVVEQMNRTDAKILQRHFHAQII</sequence>
<dbReference type="GO" id="GO:0008009">
    <property type="term" value="F:chemokine activity"/>
    <property type="evidence" value="ECO:0007669"/>
    <property type="project" value="InterPro"/>
</dbReference>
<dbReference type="InterPro" id="IPR001811">
    <property type="entry name" value="Chemokine_IL8-like_dom"/>
</dbReference>
<dbReference type="SMART" id="SM00199">
    <property type="entry name" value="SCY"/>
    <property type="match status" value="1"/>
</dbReference>
<dbReference type="InterPro" id="IPR036048">
    <property type="entry name" value="Interleukin_8-like_sf"/>
</dbReference>
<evidence type="ECO:0000313" key="4">
    <source>
        <dbReference type="EMBL" id="PWA30015.1"/>
    </source>
</evidence>
<keyword evidence="1" id="KW-0202">Cytokine</keyword>
<evidence type="ECO:0000313" key="5">
    <source>
        <dbReference type="Proteomes" id="UP000250572"/>
    </source>
</evidence>
<dbReference type="CDD" id="cd00169">
    <property type="entry name" value="Chemokine"/>
    <property type="match status" value="1"/>
</dbReference>
<dbReference type="AlphaFoldDB" id="A0A315W571"/>
<dbReference type="STRING" id="33528.ENSGAFP00000029863"/>
<dbReference type="Pfam" id="PF00048">
    <property type="entry name" value="IL8"/>
    <property type="match status" value="1"/>
</dbReference>
<dbReference type="InterPro" id="IPR039809">
    <property type="entry name" value="Chemokine_b/g/d"/>
</dbReference>
<keyword evidence="2" id="KW-0812">Transmembrane</keyword>
<feature type="non-terminal residue" evidence="4">
    <location>
        <position position="1"/>
    </location>
</feature>
<accession>A0A315W571</accession>
<feature type="non-terminal residue" evidence="4">
    <location>
        <position position="378"/>
    </location>
</feature>
<organism evidence="4 5">
    <name type="scientific">Gambusia affinis</name>
    <name type="common">Western mosquitofish</name>
    <name type="synonym">Heterandria affinis</name>
    <dbReference type="NCBI Taxonomy" id="33528"/>
    <lineage>
        <taxon>Eukaryota</taxon>
        <taxon>Metazoa</taxon>
        <taxon>Chordata</taxon>
        <taxon>Craniata</taxon>
        <taxon>Vertebrata</taxon>
        <taxon>Euteleostomi</taxon>
        <taxon>Actinopterygii</taxon>
        <taxon>Neopterygii</taxon>
        <taxon>Teleostei</taxon>
        <taxon>Neoteleostei</taxon>
        <taxon>Acanthomorphata</taxon>
        <taxon>Ovalentaria</taxon>
        <taxon>Atherinomorphae</taxon>
        <taxon>Cyprinodontiformes</taxon>
        <taxon>Poeciliidae</taxon>
        <taxon>Poeciliinae</taxon>
        <taxon>Gambusia</taxon>
    </lineage>
</organism>
<dbReference type="PANTHER" id="PTHR12015">
    <property type="entry name" value="SMALL INDUCIBLE CYTOKINE A"/>
    <property type="match status" value="1"/>
</dbReference>
<dbReference type="GO" id="GO:0005615">
    <property type="term" value="C:extracellular space"/>
    <property type="evidence" value="ECO:0007669"/>
    <property type="project" value="UniProtKB-KW"/>
</dbReference>
<keyword evidence="2" id="KW-0472">Membrane</keyword>
<feature type="transmembrane region" description="Helical" evidence="2">
    <location>
        <begin position="222"/>
        <end position="240"/>
    </location>
</feature>
<keyword evidence="2" id="KW-1133">Transmembrane helix</keyword>
<keyword evidence="5" id="KW-1185">Reference proteome</keyword>
<dbReference type="SUPFAM" id="SSF54117">
    <property type="entry name" value="Interleukin 8-like chemokines"/>
    <property type="match status" value="1"/>
</dbReference>
<protein>
    <recommendedName>
        <fullName evidence="3">Chemokine interleukin-8-like domain-containing protein</fullName>
    </recommendedName>
</protein>
<dbReference type="GO" id="GO:0006955">
    <property type="term" value="P:immune response"/>
    <property type="evidence" value="ECO:0007669"/>
    <property type="project" value="InterPro"/>
</dbReference>
<name>A0A315W571_GAMAF</name>
<dbReference type="Proteomes" id="UP000250572">
    <property type="component" value="Unassembled WGS sequence"/>
</dbReference>
<dbReference type="EMBL" id="NHOQ01000466">
    <property type="protein sequence ID" value="PWA30015.1"/>
    <property type="molecule type" value="Genomic_DNA"/>
</dbReference>
<evidence type="ECO:0000256" key="2">
    <source>
        <dbReference type="SAM" id="Phobius"/>
    </source>
</evidence>
<proteinExistence type="predicted"/>
<reference evidence="4 5" key="1">
    <citation type="journal article" date="2018" name="G3 (Bethesda)">
        <title>A High-Quality Reference Genome for the Invasive Mosquitofish Gambusia affinis Using a Chicago Library.</title>
        <authorList>
            <person name="Hoffberg S.L."/>
            <person name="Troendle N.J."/>
            <person name="Glenn T.C."/>
            <person name="Mahmud O."/>
            <person name="Louha S."/>
            <person name="Chalopin D."/>
            <person name="Bennetzen J.L."/>
            <person name="Mauricio R."/>
        </authorList>
    </citation>
    <scope>NUCLEOTIDE SEQUENCE [LARGE SCALE GENOMIC DNA]</scope>
    <source>
        <strain evidence="4">NE01/NJP1002.9</strain>
        <tissue evidence="4">Muscle</tissue>
    </source>
</reference>
<dbReference type="Gene3D" id="2.40.50.40">
    <property type="match status" value="1"/>
</dbReference>
<gene>
    <name evidence="4" type="ORF">CCH79_00009625</name>
</gene>
<dbReference type="PANTHER" id="PTHR12015:SF186">
    <property type="entry name" value="C-C MOTIF CHEMOKINE 21-LIKE-RELATED"/>
    <property type="match status" value="1"/>
</dbReference>
<feature type="domain" description="Chemokine interleukin-8-like" evidence="3">
    <location>
        <begin position="240"/>
        <end position="302"/>
    </location>
</feature>
<evidence type="ECO:0000259" key="3">
    <source>
        <dbReference type="SMART" id="SM00199"/>
    </source>
</evidence>
<evidence type="ECO:0000256" key="1">
    <source>
        <dbReference type="ARBA" id="ARBA00022514"/>
    </source>
</evidence>
<comment type="caution">
    <text evidence="4">The sequence shown here is derived from an EMBL/GenBank/DDBJ whole genome shotgun (WGS) entry which is preliminary data.</text>
</comment>